<evidence type="ECO:0000313" key="2">
    <source>
        <dbReference type="EMBL" id="KTC65514.1"/>
    </source>
</evidence>
<dbReference type="RefSeq" id="WP_058461270.1">
    <property type="nucleotide sequence ID" value="NZ_CAAAHS010000003.1"/>
</dbReference>
<dbReference type="Proteomes" id="UP000054859">
    <property type="component" value="Unassembled WGS sequence"/>
</dbReference>
<dbReference type="EMBL" id="LR134418">
    <property type="protein sequence ID" value="VEH84665.1"/>
    <property type="molecule type" value="Genomic_DNA"/>
</dbReference>
<dbReference type="PROSITE" id="PS00409">
    <property type="entry name" value="PROKAR_NTER_METHYL"/>
    <property type="match status" value="1"/>
</dbReference>
<sequence length="158" mass="17027">MNLVAKLQQGFSLLEVLISVVILAIGLLGIASLQVNMIRYNHSAQLRSIAIAQAESMLDRMRANYTGVKSGLYNSLSGIPSLPSCTNCTAAESALRDLNLWNTTNSKLLPSGQGTVTKNGNHYVVTVRWDNNRTGVTGLGCSGNEKVDLTCLTMEVRL</sequence>
<evidence type="ECO:0000313" key="3">
    <source>
        <dbReference type="EMBL" id="VEH84665.1"/>
    </source>
</evidence>
<protein>
    <submittedName>
        <fullName evidence="2">Pre-pilin leader sequence (PilV)</fullName>
    </submittedName>
</protein>
<keyword evidence="1" id="KW-0472">Membrane</keyword>
<keyword evidence="3" id="KW-0614">Plasmid</keyword>
<dbReference type="PATRIC" id="fig|45056.6.peg.175"/>
<feature type="transmembrane region" description="Helical" evidence="1">
    <location>
        <begin position="12"/>
        <end position="33"/>
    </location>
</feature>
<dbReference type="EMBL" id="LNKA01000001">
    <property type="protein sequence ID" value="KTC65514.1"/>
    <property type="molecule type" value="Genomic_DNA"/>
</dbReference>
<accession>A0A0W0R3B2</accession>
<name>A0A0W0R3B2_9GAMM</name>
<keyword evidence="1" id="KW-1133">Transmembrane helix</keyword>
<organism evidence="2 4">
    <name type="scientific">Legionella adelaidensis</name>
    <dbReference type="NCBI Taxonomy" id="45056"/>
    <lineage>
        <taxon>Bacteria</taxon>
        <taxon>Pseudomonadati</taxon>
        <taxon>Pseudomonadota</taxon>
        <taxon>Gammaproteobacteria</taxon>
        <taxon>Legionellales</taxon>
        <taxon>Legionellaceae</taxon>
        <taxon>Legionella</taxon>
    </lineage>
</organism>
<proteinExistence type="predicted"/>
<evidence type="ECO:0000256" key="1">
    <source>
        <dbReference type="SAM" id="Phobius"/>
    </source>
</evidence>
<dbReference type="InterPro" id="IPR013362">
    <property type="entry name" value="Pilus_4_PilV"/>
</dbReference>
<reference evidence="2 4" key="1">
    <citation type="submission" date="2015-11" db="EMBL/GenBank/DDBJ databases">
        <title>Identification of large and diverse effector repertoires of 38 Legionella species.</title>
        <authorList>
            <person name="Burstein D."/>
            <person name="Amaro F."/>
            <person name="Zusman T."/>
            <person name="Lifshitz Z."/>
            <person name="Cohen O."/>
            <person name="Gilbert J.A."/>
            <person name="Pupko T."/>
            <person name="Shuman H.A."/>
            <person name="Segal G."/>
        </authorList>
    </citation>
    <scope>NUCLEOTIDE SEQUENCE [LARGE SCALE GENOMIC DNA]</scope>
    <source>
        <strain evidence="2 4">1762-AUS-E</strain>
    </source>
</reference>
<keyword evidence="1" id="KW-0812">Transmembrane</keyword>
<dbReference type="Pfam" id="PF07963">
    <property type="entry name" value="N_methyl"/>
    <property type="match status" value="1"/>
</dbReference>
<dbReference type="STRING" id="45056.Lade_0172"/>
<evidence type="ECO:0000313" key="4">
    <source>
        <dbReference type="Proteomes" id="UP000054859"/>
    </source>
</evidence>
<dbReference type="KEGG" id="ladl:NCTC12735_00272"/>
<dbReference type="Proteomes" id="UP000281170">
    <property type="component" value="Plasmid 9"/>
</dbReference>
<evidence type="ECO:0000313" key="5">
    <source>
        <dbReference type="Proteomes" id="UP000281170"/>
    </source>
</evidence>
<keyword evidence="4" id="KW-1185">Reference proteome</keyword>
<reference evidence="3 5" key="2">
    <citation type="submission" date="2018-12" db="EMBL/GenBank/DDBJ databases">
        <authorList>
            <consortium name="Pathogen Informatics"/>
        </authorList>
    </citation>
    <scope>NUCLEOTIDE SEQUENCE [LARGE SCALE GENOMIC DNA]</scope>
    <source>
        <strain evidence="3 5">NCTC12735</strain>
        <plasmid evidence="5">9</plasmid>
    </source>
</reference>
<dbReference type="NCBIfam" id="TIGR02532">
    <property type="entry name" value="IV_pilin_GFxxxE"/>
    <property type="match status" value="1"/>
</dbReference>
<geneLocation type="plasmid" evidence="3 5">
    <name>9</name>
</geneLocation>
<dbReference type="AlphaFoldDB" id="A0A0W0R3B2"/>
<dbReference type="OrthoDB" id="8547299at2"/>
<gene>
    <name evidence="2" type="ORF">Lade_0172</name>
    <name evidence="3" type="ORF">NCTC12735_00272</name>
</gene>
<dbReference type="NCBIfam" id="TIGR02523">
    <property type="entry name" value="type_IV_pilV"/>
    <property type="match status" value="1"/>
</dbReference>
<dbReference type="InterPro" id="IPR012902">
    <property type="entry name" value="N_methyl_site"/>
</dbReference>